<keyword evidence="7" id="KW-0963">Cytoplasm</keyword>
<dbReference type="FunFam" id="3.40.50.300:FF:000087">
    <property type="entry name" value="Recombinase RecA"/>
    <property type="match status" value="1"/>
</dbReference>
<evidence type="ECO:0000313" key="14">
    <source>
        <dbReference type="Proteomes" id="UP000030392"/>
    </source>
</evidence>
<organism evidence="13 14">
    <name type="scientific">Prochlorococcus marinus str. PAC1</name>
    <dbReference type="NCBI Taxonomy" id="59924"/>
    <lineage>
        <taxon>Bacteria</taxon>
        <taxon>Bacillati</taxon>
        <taxon>Cyanobacteriota</taxon>
        <taxon>Cyanophyceae</taxon>
        <taxon>Synechococcales</taxon>
        <taxon>Prochlorococcaceae</taxon>
        <taxon>Prochlorococcus</taxon>
    </lineage>
</organism>
<comment type="caution">
    <text evidence="13">The sequence shown here is derived from an EMBL/GenBank/DDBJ whole genome shotgun (WGS) entry which is preliminary data.</text>
</comment>
<dbReference type="HAMAP" id="MF_00268">
    <property type="entry name" value="RecA"/>
    <property type="match status" value="1"/>
</dbReference>
<dbReference type="GO" id="GO:0006310">
    <property type="term" value="P:DNA recombination"/>
    <property type="evidence" value="ECO:0007669"/>
    <property type="project" value="UniProtKB-UniRule"/>
</dbReference>
<dbReference type="InterPro" id="IPR027417">
    <property type="entry name" value="P-loop_NTPase"/>
</dbReference>
<evidence type="ECO:0000256" key="7">
    <source>
        <dbReference type="HAMAP-Rule" id="MF_00268"/>
    </source>
</evidence>
<dbReference type="InterPro" id="IPR013765">
    <property type="entry name" value="DNA_recomb/repair_RecA"/>
</dbReference>
<dbReference type="GO" id="GO:0140664">
    <property type="term" value="F:ATP-dependent DNA damage sensor activity"/>
    <property type="evidence" value="ECO:0007669"/>
    <property type="project" value="InterPro"/>
</dbReference>
<dbReference type="EMBL" id="JNAX01000004">
    <property type="protein sequence ID" value="KGG21997.1"/>
    <property type="molecule type" value="Genomic_DNA"/>
</dbReference>
<keyword evidence="3 7" id="KW-0547">Nucleotide-binding</keyword>
<keyword evidence="4 7" id="KW-0067">ATP-binding</keyword>
<proteinExistence type="inferred from homology"/>
<dbReference type="InterPro" id="IPR020584">
    <property type="entry name" value="DNA_recomb/repair_RecA_CS"/>
</dbReference>
<accession>A0A0A2C8Z1</accession>
<keyword evidence="7 9" id="KW-0227">DNA damage</keyword>
<sequence length="377" mass="40394">MSNEGKPLQSTESKKIDAKSGEKEKALSLVVGQIERNFGKGSIMRLGDASKMRVETISTGALTLDLALGGGYPKGRVIEVYGPESSGKTTLTLHAIAEIQRNGGVAAFVDAEHALDPVYAASLGVDVENLLVSQPDTGEMALEIVDQLIRSAAVDLVVVDSVAALTPRSEIEGEMGDHSVGAQARLMSQAMRKITGNIGKSGCTVIFLNQLRLKIGITYGNPETTTGGNALKFYASVRLDIRRIQTLKRGTEEYGIRAKVKVAKNKVAPPFRIAEFDILFGKGISTLGCLLDLADETNVVTRKGAWYSYEGDNIGQGRDNTITWLEQNPESKEIIEKLVKEKLTEGSEVSANSMRPLASAARQASSRPNLSQVSANG</sequence>
<dbReference type="PROSITE" id="PS50162">
    <property type="entry name" value="RECA_2"/>
    <property type="match status" value="1"/>
</dbReference>
<evidence type="ECO:0000256" key="3">
    <source>
        <dbReference type="ARBA" id="ARBA00022741"/>
    </source>
</evidence>
<feature type="binding site" evidence="7">
    <location>
        <begin position="82"/>
        <end position="89"/>
    </location>
    <ligand>
        <name>ATP</name>
        <dbReference type="ChEBI" id="CHEBI:30616"/>
    </ligand>
</feature>
<dbReference type="SUPFAM" id="SSF52540">
    <property type="entry name" value="P-loop containing nucleoside triphosphate hydrolases"/>
    <property type="match status" value="1"/>
</dbReference>
<feature type="region of interest" description="Disordered" evidence="10">
    <location>
        <begin position="1"/>
        <end position="20"/>
    </location>
</feature>
<evidence type="ECO:0000313" key="13">
    <source>
        <dbReference type="EMBL" id="KGG21997.1"/>
    </source>
</evidence>
<dbReference type="GO" id="GO:0005829">
    <property type="term" value="C:cytosol"/>
    <property type="evidence" value="ECO:0007669"/>
    <property type="project" value="TreeGrafter"/>
</dbReference>
<dbReference type="GO" id="GO:0009432">
    <property type="term" value="P:SOS response"/>
    <property type="evidence" value="ECO:0007669"/>
    <property type="project" value="UniProtKB-UniRule"/>
</dbReference>
<dbReference type="InterPro" id="IPR020588">
    <property type="entry name" value="RecA_ATP-bd"/>
</dbReference>
<dbReference type="SUPFAM" id="SSF54752">
    <property type="entry name" value="RecA protein, C-terminal domain"/>
    <property type="match status" value="1"/>
</dbReference>
<feature type="compositionally biased region" description="Polar residues" evidence="10">
    <location>
        <begin position="1"/>
        <end position="11"/>
    </location>
</feature>
<evidence type="ECO:0000256" key="9">
    <source>
        <dbReference type="RuleBase" id="RU004527"/>
    </source>
</evidence>
<dbReference type="Pfam" id="PF21096">
    <property type="entry name" value="RecA_C"/>
    <property type="match status" value="1"/>
</dbReference>
<keyword evidence="5 7" id="KW-0238">DNA-binding</keyword>
<gene>
    <name evidence="7" type="primary">recA</name>
    <name evidence="13" type="ORF">EV03_0316</name>
</gene>
<dbReference type="GO" id="GO:0005524">
    <property type="term" value="F:ATP binding"/>
    <property type="evidence" value="ECO:0007669"/>
    <property type="project" value="UniProtKB-UniRule"/>
</dbReference>
<dbReference type="GO" id="GO:0003697">
    <property type="term" value="F:single-stranded DNA binding"/>
    <property type="evidence" value="ECO:0007669"/>
    <property type="project" value="UniProtKB-UniRule"/>
</dbReference>
<feature type="domain" description="RecA family profile 2" evidence="12">
    <location>
        <begin position="216"/>
        <end position="289"/>
    </location>
</feature>
<comment type="similarity">
    <text evidence="1 7 9">Belongs to the RecA family.</text>
</comment>
<evidence type="ECO:0000256" key="10">
    <source>
        <dbReference type="SAM" id="MobiDB-lite"/>
    </source>
</evidence>
<evidence type="ECO:0000256" key="1">
    <source>
        <dbReference type="ARBA" id="ARBA00009391"/>
    </source>
</evidence>
<dbReference type="Pfam" id="PF00154">
    <property type="entry name" value="RecA_N"/>
    <property type="match status" value="1"/>
</dbReference>
<evidence type="ECO:0000259" key="11">
    <source>
        <dbReference type="PROSITE" id="PS50162"/>
    </source>
</evidence>
<dbReference type="InterPro" id="IPR003593">
    <property type="entry name" value="AAA+_ATPase"/>
</dbReference>
<dbReference type="InterPro" id="IPR049428">
    <property type="entry name" value="RecA-like_N"/>
</dbReference>
<keyword evidence="7 8" id="KW-0234">DNA repair</keyword>
<feature type="compositionally biased region" description="Polar residues" evidence="10">
    <location>
        <begin position="362"/>
        <end position="377"/>
    </location>
</feature>
<evidence type="ECO:0000256" key="6">
    <source>
        <dbReference type="ARBA" id="ARBA00023172"/>
    </source>
</evidence>
<dbReference type="Proteomes" id="UP000030392">
    <property type="component" value="Unassembled WGS sequence"/>
</dbReference>
<dbReference type="CDD" id="cd00983">
    <property type="entry name" value="RecA"/>
    <property type="match status" value="1"/>
</dbReference>
<dbReference type="NCBIfam" id="TIGR02012">
    <property type="entry name" value="tigrfam_recA"/>
    <property type="match status" value="1"/>
</dbReference>
<dbReference type="GO" id="GO:0003684">
    <property type="term" value="F:damaged DNA binding"/>
    <property type="evidence" value="ECO:0007669"/>
    <property type="project" value="UniProtKB-UniRule"/>
</dbReference>
<dbReference type="AlphaFoldDB" id="A0A0A2C8Z1"/>
<evidence type="ECO:0000256" key="5">
    <source>
        <dbReference type="ARBA" id="ARBA00023125"/>
    </source>
</evidence>
<protein>
    <recommendedName>
        <fullName evidence="2 7">Protein RecA</fullName>
    </recommendedName>
    <alternativeName>
        <fullName evidence="7 8">Recombinase A</fullName>
    </alternativeName>
</protein>
<dbReference type="PROSITE" id="PS50163">
    <property type="entry name" value="RECA_3"/>
    <property type="match status" value="1"/>
</dbReference>
<feature type="region of interest" description="Disordered" evidence="10">
    <location>
        <begin position="345"/>
        <end position="377"/>
    </location>
</feature>
<dbReference type="PROSITE" id="PS00321">
    <property type="entry name" value="RECA_1"/>
    <property type="match status" value="1"/>
</dbReference>
<dbReference type="InterPro" id="IPR023400">
    <property type="entry name" value="RecA_C_sf"/>
</dbReference>
<keyword evidence="7 8" id="KW-0742">SOS response</keyword>
<reference evidence="14" key="1">
    <citation type="journal article" date="2014" name="Sci. Data">
        <title>Genomes of diverse isolates of the marine cyanobacterium Prochlorococcus.</title>
        <authorList>
            <person name="Biller S."/>
            <person name="Berube P."/>
            <person name="Thompson J."/>
            <person name="Kelly L."/>
            <person name="Roggensack S."/>
            <person name="Awad L."/>
            <person name="Roache-Johnson K."/>
            <person name="Ding H."/>
            <person name="Giovannoni S.J."/>
            <person name="Moore L.R."/>
            <person name="Chisholm S.W."/>
        </authorList>
    </citation>
    <scope>NUCLEOTIDE SEQUENCE [LARGE SCALE GENOMIC DNA]</scope>
    <source>
        <strain evidence="14">PAC1</strain>
    </source>
</reference>
<keyword evidence="6 7" id="KW-0233">DNA recombination</keyword>
<evidence type="ECO:0000256" key="2">
    <source>
        <dbReference type="ARBA" id="ARBA00015553"/>
    </source>
</evidence>
<comment type="function">
    <text evidence="7">Can catalyze the hydrolysis of ATP in the presence of single-stranded DNA, the ATP-dependent uptake of single-stranded DNA by duplex DNA, and the ATP-dependent hybridization of homologous single-stranded DNAs. It interacts with LexA causing its activation and leading to its autocatalytic cleavage.</text>
</comment>
<dbReference type="PANTHER" id="PTHR45900">
    <property type="entry name" value="RECA"/>
    <property type="match status" value="1"/>
</dbReference>
<dbReference type="InterPro" id="IPR049261">
    <property type="entry name" value="RecA-like_C"/>
</dbReference>
<dbReference type="GO" id="GO:0006281">
    <property type="term" value="P:DNA repair"/>
    <property type="evidence" value="ECO:0007669"/>
    <property type="project" value="UniProtKB-UniRule"/>
</dbReference>
<evidence type="ECO:0000259" key="12">
    <source>
        <dbReference type="PROSITE" id="PS50163"/>
    </source>
</evidence>
<dbReference type="InterPro" id="IPR020587">
    <property type="entry name" value="RecA_monomer-monomer_interface"/>
</dbReference>
<feature type="domain" description="RecA family profile 1" evidence="11">
    <location>
        <begin position="53"/>
        <end position="211"/>
    </location>
</feature>
<dbReference type="PANTHER" id="PTHR45900:SF1">
    <property type="entry name" value="MITOCHONDRIAL DNA REPAIR PROTEIN RECA HOMOLOG-RELATED"/>
    <property type="match status" value="1"/>
</dbReference>
<name>A0A0A2C8Z1_PROMR</name>
<evidence type="ECO:0000256" key="8">
    <source>
        <dbReference type="RuleBase" id="RU000526"/>
    </source>
</evidence>
<comment type="subcellular location">
    <subcellularLocation>
        <location evidence="7">Cytoplasm</location>
    </subcellularLocation>
</comment>
<evidence type="ECO:0000256" key="4">
    <source>
        <dbReference type="ARBA" id="ARBA00022840"/>
    </source>
</evidence>
<dbReference type="SMART" id="SM00382">
    <property type="entry name" value="AAA"/>
    <property type="match status" value="1"/>
</dbReference>
<dbReference type="PRINTS" id="PR00142">
    <property type="entry name" value="RECA"/>
</dbReference>
<dbReference type="Gene3D" id="3.40.50.300">
    <property type="entry name" value="P-loop containing nucleotide triphosphate hydrolases"/>
    <property type="match status" value="1"/>
</dbReference>
<dbReference type="RefSeq" id="WP_036904541.1">
    <property type="nucleotide sequence ID" value="NZ_CP138967.1"/>
</dbReference>